<dbReference type="Proteomes" id="UP000529795">
    <property type="component" value="Unassembled WGS sequence"/>
</dbReference>
<evidence type="ECO:0000313" key="2">
    <source>
        <dbReference type="Proteomes" id="UP000529795"/>
    </source>
</evidence>
<evidence type="ECO:0000313" key="1">
    <source>
        <dbReference type="EMBL" id="MBB4153586.1"/>
    </source>
</evidence>
<reference evidence="1 2" key="1">
    <citation type="submission" date="2020-08" db="EMBL/GenBank/DDBJ databases">
        <title>Genomic Encyclopedia of Type Strains, Phase IV (KMG-IV): sequencing the most valuable type-strain genomes for metagenomic binning, comparative biology and taxonomic classification.</title>
        <authorList>
            <person name="Goeker M."/>
        </authorList>
    </citation>
    <scope>NUCLEOTIDE SEQUENCE [LARGE SCALE GENOMIC DNA]</scope>
    <source>
        <strain evidence="1 2">YC6723</strain>
    </source>
</reference>
<evidence type="ECO:0008006" key="3">
    <source>
        <dbReference type="Google" id="ProtNLM"/>
    </source>
</evidence>
<organism evidence="1 2">
    <name type="scientific">Sphingomonas jinjuensis</name>
    <dbReference type="NCBI Taxonomy" id="535907"/>
    <lineage>
        <taxon>Bacteria</taxon>
        <taxon>Pseudomonadati</taxon>
        <taxon>Pseudomonadota</taxon>
        <taxon>Alphaproteobacteria</taxon>
        <taxon>Sphingomonadales</taxon>
        <taxon>Sphingomonadaceae</taxon>
        <taxon>Sphingomonas</taxon>
    </lineage>
</organism>
<accession>A0A840FBG7</accession>
<proteinExistence type="predicted"/>
<dbReference type="RefSeq" id="WP_246346932.1">
    <property type="nucleotide sequence ID" value="NZ_JACIEV010000003.1"/>
</dbReference>
<protein>
    <recommendedName>
        <fullName evidence="3">RiboL-PSP-HEPN domain-containing protein</fullName>
    </recommendedName>
</protein>
<name>A0A840FBG7_9SPHN</name>
<keyword evidence="2" id="KW-1185">Reference proteome</keyword>
<dbReference type="AlphaFoldDB" id="A0A840FBG7"/>
<comment type="caution">
    <text evidence="1">The sequence shown here is derived from an EMBL/GenBank/DDBJ whole genome shotgun (WGS) entry which is preliminary data.</text>
</comment>
<sequence>MMSDPHDLARAFTRTFAHVEYCLKRSGYLRPKRDVAEADWDAFARDLGPAFFKAMIDKEIAKTLIGEPPRRLLADLRWSPEIPTPLTNVHSLIIEGVCRVRNSYHHGEKFVGGPEGQYDRDRVLVAEAHAVLDEAVAWSHLIKN</sequence>
<dbReference type="EMBL" id="JACIEV010000003">
    <property type="protein sequence ID" value="MBB4153586.1"/>
    <property type="molecule type" value="Genomic_DNA"/>
</dbReference>
<gene>
    <name evidence="1" type="ORF">GGQ80_001488</name>
</gene>